<feature type="domain" description="tRNA/rRNA methyltransferase SpoU type" evidence="3">
    <location>
        <begin position="104"/>
        <end position="244"/>
    </location>
</feature>
<dbReference type="SUPFAM" id="SSF55315">
    <property type="entry name" value="L30e-like"/>
    <property type="match status" value="1"/>
</dbReference>
<keyword evidence="1 4" id="KW-0489">Methyltransferase</keyword>
<keyword evidence="5" id="KW-1185">Reference proteome</keyword>
<sequence length="251" mass="27274">MEWIDELSRQTRKRSDPWIVLEGRHAVEGAISGWWDVQGILAADDCEWMLPIWSGLELTRVERKMLEQVAGYAFHRGLIALAKLPDERRDVASLMKELPEDARVVVCPSLADASNAGAIVRNAAALGAQAVLFGDEGVSPYERKAVRASSGALFRIPIRVADGGQILRCLKAAKFRLVGADGGEETASLESCEWDEGRVALVIGSEDQGLNGFWKAACDVRVRIPMVSGVDSLNAAAASAVMLWEMKKARG</sequence>
<evidence type="ECO:0000256" key="1">
    <source>
        <dbReference type="ARBA" id="ARBA00022603"/>
    </source>
</evidence>
<proteinExistence type="predicted"/>
<accession>A0A840V4P8</accession>
<dbReference type="Proteomes" id="UP000557717">
    <property type="component" value="Unassembled WGS sequence"/>
</dbReference>
<dbReference type="GO" id="GO:0006396">
    <property type="term" value="P:RNA processing"/>
    <property type="evidence" value="ECO:0007669"/>
    <property type="project" value="InterPro"/>
</dbReference>
<dbReference type="InterPro" id="IPR029064">
    <property type="entry name" value="Ribosomal_eL30-like_sf"/>
</dbReference>
<keyword evidence="2" id="KW-0808">Transferase</keyword>
<protein>
    <submittedName>
        <fullName evidence="4">tRNA G18 (Ribose-2'-O)-methylase SpoU</fullName>
    </submittedName>
</protein>
<dbReference type="Gene3D" id="3.40.1280.10">
    <property type="match status" value="1"/>
</dbReference>
<gene>
    <name evidence="4" type="ORF">HNR46_003245</name>
</gene>
<dbReference type="InterPro" id="IPR029026">
    <property type="entry name" value="tRNA_m1G_MTases_N"/>
</dbReference>
<dbReference type="GO" id="GO:0003723">
    <property type="term" value="F:RNA binding"/>
    <property type="evidence" value="ECO:0007669"/>
    <property type="project" value="InterPro"/>
</dbReference>
<evidence type="ECO:0000256" key="2">
    <source>
        <dbReference type="ARBA" id="ARBA00022679"/>
    </source>
</evidence>
<comment type="caution">
    <text evidence="4">The sequence shown here is derived from an EMBL/GenBank/DDBJ whole genome shotgun (WGS) entry which is preliminary data.</text>
</comment>
<dbReference type="RefSeq" id="WP_184020479.1">
    <property type="nucleotide sequence ID" value="NZ_JACHFD010000018.1"/>
</dbReference>
<name>A0A840V4P8_9BACT</name>
<dbReference type="InterPro" id="IPR029028">
    <property type="entry name" value="Alpha/beta_knot_MTases"/>
</dbReference>
<reference evidence="4 5" key="1">
    <citation type="submission" date="2020-08" db="EMBL/GenBank/DDBJ databases">
        <title>Genomic Encyclopedia of Type Strains, Phase IV (KMG-IV): sequencing the most valuable type-strain genomes for metagenomic binning, comparative biology and taxonomic classification.</title>
        <authorList>
            <person name="Goeker M."/>
        </authorList>
    </citation>
    <scope>NUCLEOTIDE SEQUENCE [LARGE SCALE GENOMIC DNA]</scope>
    <source>
        <strain evidence="4 5">YC6886</strain>
    </source>
</reference>
<dbReference type="PANTHER" id="PTHR43191">
    <property type="entry name" value="RRNA METHYLTRANSFERASE 3"/>
    <property type="match status" value="1"/>
</dbReference>
<dbReference type="GO" id="GO:0008173">
    <property type="term" value="F:RNA methyltransferase activity"/>
    <property type="evidence" value="ECO:0007669"/>
    <property type="project" value="InterPro"/>
</dbReference>
<organism evidence="4 5">
    <name type="scientific">Haloferula luteola</name>
    <dbReference type="NCBI Taxonomy" id="595692"/>
    <lineage>
        <taxon>Bacteria</taxon>
        <taxon>Pseudomonadati</taxon>
        <taxon>Verrucomicrobiota</taxon>
        <taxon>Verrucomicrobiia</taxon>
        <taxon>Verrucomicrobiales</taxon>
        <taxon>Verrucomicrobiaceae</taxon>
        <taxon>Haloferula</taxon>
    </lineage>
</organism>
<dbReference type="EMBL" id="JACHFD010000018">
    <property type="protein sequence ID" value="MBB5352995.1"/>
    <property type="molecule type" value="Genomic_DNA"/>
</dbReference>
<dbReference type="PANTHER" id="PTHR43191:SF2">
    <property type="entry name" value="RRNA METHYLTRANSFERASE 3, MITOCHONDRIAL"/>
    <property type="match status" value="1"/>
</dbReference>
<dbReference type="SUPFAM" id="SSF75217">
    <property type="entry name" value="alpha/beta knot"/>
    <property type="match status" value="1"/>
</dbReference>
<evidence type="ECO:0000259" key="3">
    <source>
        <dbReference type="Pfam" id="PF00588"/>
    </source>
</evidence>
<dbReference type="InterPro" id="IPR051259">
    <property type="entry name" value="rRNA_Methyltransferase"/>
</dbReference>
<evidence type="ECO:0000313" key="5">
    <source>
        <dbReference type="Proteomes" id="UP000557717"/>
    </source>
</evidence>
<evidence type="ECO:0000313" key="4">
    <source>
        <dbReference type="EMBL" id="MBB5352995.1"/>
    </source>
</evidence>
<dbReference type="AlphaFoldDB" id="A0A840V4P8"/>
<dbReference type="InterPro" id="IPR001537">
    <property type="entry name" value="SpoU_MeTrfase"/>
</dbReference>
<dbReference type="CDD" id="cd18095">
    <property type="entry name" value="SpoU-like_rRNA-MTase"/>
    <property type="match status" value="1"/>
</dbReference>
<dbReference type="Pfam" id="PF00588">
    <property type="entry name" value="SpoU_methylase"/>
    <property type="match status" value="1"/>
</dbReference>
<dbReference type="GO" id="GO:0032259">
    <property type="term" value="P:methylation"/>
    <property type="evidence" value="ECO:0007669"/>
    <property type="project" value="UniProtKB-KW"/>
</dbReference>